<dbReference type="SUPFAM" id="SSF50939">
    <property type="entry name" value="Sialidases"/>
    <property type="match status" value="1"/>
</dbReference>
<reference evidence="4 5" key="1">
    <citation type="submission" date="2017-10" db="EMBL/GenBank/DDBJ databases">
        <title>The draft genome sequence of Lewinella nigricans NBRC 102662.</title>
        <authorList>
            <person name="Wang K."/>
        </authorList>
    </citation>
    <scope>NUCLEOTIDE SEQUENCE [LARGE SCALE GENOMIC DNA]</scope>
    <source>
        <strain evidence="4 5">NBRC 102662</strain>
    </source>
</reference>
<dbReference type="OrthoDB" id="9122572at2"/>
<dbReference type="EMBL" id="PDUD01000018">
    <property type="protein sequence ID" value="PHN06272.1"/>
    <property type="molecule type" value="Genomic_DNA"/>
</dbReference>
<proteinExistence type="predicted"/>
<organism evidence="4 5">
    <name type="scientific">Flavilitoribacter nigricans (strain ATCC 23147 / DSM 23189 / NBRC 102662 / NCIMB 1420 / SS-2)</name>
    <name type="common">Lewinella nigricans</name>
    <dbReference type="NCBI Taxonomy" id="1122177"/>
    <lineage>
        <taxon>Bacteria</taxon>
        <taxon>Pseudomonadati</taxon>
        <taxon>Bacteroidota</taxon>
        <taxon>Saprospiria</taxon>
        <taxon>Saprospirales</taxon>
        <taxon>Lewinellaceae</taxon>
        <taxon>Flavilitoribacter</taxon>
    </lineage>
</organism>
<evidence type="ECO:0000313" key="5">
    <source>
        <dbReference type="Proteomes" id="UP000223913"/>
    </source>
</evidence>
<feature type="domain" description="Sialidase" evidence="3">
    <location>
        <begin position="47"/>
        <end position="144"/>
    </location>
</feature>
<evidence type="ECO:0000313" key="4">
    <source>
        <dbReference type="EMBL" id="PHN06272.1"/>
    </source>
</evidence>
<feature type="region of interest" description="Disordered" evidence="1">
    <location>
        <begin position="303"/>
        <end position="328"/>
    </location>
</feature>
<dbReference type="InterPro" id="IPR011040">
    <property type="entry name" value="Sialidase"/>
</dbReference>
<dbReference type="AlphaFoldDB" id="A0A2D0NCP5"/>
<protein>
    <recommendedName>
        <fullName evidence="3">Sialidase domain-containing protein</fullName>
    </recommendedName>
</protein>
<dbReference type="PANTHER" id="PTHR43752:SF2">
    <property type="entry name" value="BNR_ASP-BOX REPEAT FAMILY PROTEIN"/>
    <property type="match status" value="1"/>
</dbReference>
<accession>A0A2D0NCP5</accession>
<comment type="caution">
    <text evidence="4">The sequence shown here is derived from an EMBL/GenBank/DDBJ whole genome shotgun (WGS) entry which is preliminary data.</text>
</comment>
<dbReference type="Pfam" id="PF13088">
    <property type="entry name" value="BNR_2"/>
    <property type="match status" value="2"/>
</dbReference>
<name>A0A2D0NCP5_FLAN2</name>
<keyword evidence="5" id="KW-1185">Reference proteome</keyword>
<evidence type="ECO:0000256" key="2">
    <source>
        <dbReference type="SAM" id="SignalP"/>
    </source>
</evidence>
<dbReference type="PANTHER" id="PTHR43752">
    <property type="entry name" value="BNR/ASP-BOX REPEAT FAMILY PROTEIN"/>
    <property type="match status" value="1"/>
</dbReference>
<dbReference type="InterPro" id="IPR036278">
    <property type="entry name" value="Sialidase_sf"/>
</dbReference>
<evidence type="ECO:0000256" key="1">
    <source>
        <dbReference type="SAM" id="MobiDB-lite"/>
    </source>
</evidence>
<evidence type="ECO:0000259" key="3">
    <source>
        <dbReference type="Pfam" id="PF13088"/>
    </source>
</evidence>
<dbReference type="Gene3D" id="2.120.10.10">
    <property type="match status" value="1"/>
</dbReference>
<feature type="signal peptide" evidence="2">
    <location>
        <begin position="1"/>
        <end position="19"/>
    </location>
</feature>
<dbReference type="Proteomes" id="UP000223913">
    <property type="component" value="Unassembled WGS sequence"/>
</dbReference>
<gene>
    <name evidence="4" type="ORF">CRP01_11910</name>
</gene>
<feature type="chain" id="PRO_5012926172" description="Sialidase domain-containing protein" evidence="2">
    <location>
        <begin position="20"/>
        <end position="846"/>
    </location>
</feature>
<dbReference type="CDD" id="cd15482">
    <property type="entry name" value="Sialidase_non-viral"/>
    <property type="match status" value="1"/>
</dbReference>
<sequence length="846" mass="94136">MRLYHSLLFLLFAVSALQAQKISVGEPIFPLQDLHTHGSTIVELPNGDLLTAWFEGDGERWADDVRILGARLKKGATAWSAPFVMADVPDFPDINPVLFLDSRDQLWLVWYTVMANQWETSLLKYRISKNYEAQDGAPEWHWQDVIHVKPGGPTERGIQPDDGFVRQVEAQYDAYGDYLLEQGTSAELFERFVAFKQDILAKARGDNMVRSGRLYQEDGSWSSQSLGYPYFRRMGWQTKNKAVLIGDRILLPLYSDGLEMSLFAITDDFGKHWEFSTPLVGIANIQASVAKKKDGTLVTYMRDNGPPPQRHPYSISTDQGKTWSPVRDSDLLNPGSGSDVVTLPNGNWAIAYNDTENGRHSLAVSLSTNEGRSWDYTRHLELDPGERPNTGAYPSIISSDDGSLHVVYSYTEQDENNRRIENIKYLKLNEDWIKAGDPDDSSSFRAGAALRVITPDPLLPVSGGVGTPKPSKVKRGDLYVRALVLEEAGEKIAIVNIDNLGWPAALGDRSRKLIKGIRPENILIGATHTHSGPDAYAFPDETGKTGADMKYLDWCVQQVADAVNDATSKLEPAALKIAEGEAKGKIAYNYYAERLYDPRCGVIQAIRAGTDGKEEVIATLVNYAIHPEVIGSKREILSPDLCGPLYNRIEAKTGGMALFMNGAQGGMVTADNRLESQAEEEARTWEECQRIGELLADEALRIVADAPIQSNPGIRCRAERVQFPVDSEMMRFIIQYSPLGIEISEDHQISTQINLLNVGSAQILTIPGEALPNIGYYLKRKMKGQQNLLFGLTNDAFGYILTREDFNSFERYEYVSRTSLGEMTGEILIKNALRMIAEQPVPAAKK</sequence>
<feature type="domain" description="Sialidase" evidence="3">
    <location>
        <begin position="240"/>
        <end position="406"/>
    </location>
</feature>
<keyword evidence="2" id="KW-0732">Signal</keyword>